<dbReference type="GO" id="GO:0003700">
    <property type="term" value="F:DNA-binding transcription factor activity"/>
    <property type="evidence" value="ECO:0007669"/>
    <property type="project" value="InterPro"/>
</dbReference>
<keyword evidence="3" id="KW-0804">Transcription</keyword>
<dbReference type="GO" id="GO:0003677">
    <property type="term" value="F:DNA binding"/>
    <property type="evidence" value="ECO:0007669"/>
    <property type="project" value="UniProtKB-KW"/>
</dbReference>
<dbReference type="PANTHER" id="PTHR43537">
    <property type="entry name" value="TRANSCRIPTIONAL REGULATOR, GNTR FAMILY"/>
    <property type="match status" value="1"/>
</dbReference>
<dbReference type="EMBL" id="WUEY01000010">
    <property type="protein sequence ID" value="NEI72181.1"/>
    <property type="molecule type" value="Genomic_DNA"/>
</dbReference>
<dbReference type="PANTHER" id="PTHR43537:SF53">
    <property type="entry name" value="HTH-TYPE TRANSCRIPTIONAL REPRESSOR NANR"/>
    <property type="match status" value="1"/>
</dbReference>
<dbReference type="InterPro" id="IPR000524">
    <property type="entry name" value="Tscrpt_reg_HTH_GntR"/>
</dbReference>
<gene>
    <name evidence="5" type="ORF">GR212_21575</name>
</gene>
<dbReference type="Gene3D" id="1.10.10.10">
    <property type="entry name" value="Winged helix-like DNA-binding domain superfamily/Winged helix DNA-binding domain"/>
    <property type="match status" value="1"/>
</dbReference>
<evidence type="ECO:0000256" key="1">
    <source>
        <dbReference type="ARBA" id="ARBA00023015"/>
    </source>
</evidence>
<evidence type="ECO:0000259" key="4">
    <source>
        <dbReference type="PROSITE" id="PS50949"/>
    </source>
</evidence>
<dbReference type="Proteomes" id="UP000483035">
    <property type="component" value="Unassembled WGS sequence"/>
</dbReference>
<dbReference type="SUPFAM" id="SSF48008">
    <property type="entry name" value="GntR ligand-binding domain-like"/>
    <property type="match status" value="1"/>
</dbReference>
<dbReference type="InterPro" id="IPR008920">
    <property type="entry name" value="TF_FadR/GntR_C"/>
</dbReference>
<evidence type="ECO:0000256" key="2">
    <source>
        <dbReference type="ARBA" id="ARBA00023125"/>
    </source>
</evidence>
<dbReference type="Gene3D" id="1.20.120.530">
    <property type="entry name" value="GntR ligand-binding domain-like"/>
    <property type="match status" value="1"/>
</dbReference>
<reference evidence="5 6" key="1">
    <citation type="submission" date="2019-12" db="EMBL/GenBank/DDBJ databases">
        <title>Rhizobium genotypes associated with high levels of biological nitrogen fixation by grain legumes in a temperate-maritime cropping system.</title>
        <authorList>
            <person name="Maluk M."/>
            <person name="Francesc Ferrando Molina F."/>
            <person name="Lopez Del Egido L."/>
            <person name="Lafos M."/>
            <person name="Langarica-Fuentes A."/>
            <person name="Gebre Yohannes G."/>
            <person name="Young M.W."/>
            <person name="Martin P."/>
            <person name="Gantlett R."/>
            <person name="Kenicer G."/>
            <person name="Hawes C."/>
            <person name="Begg G.S."/>
            <person name="Quilliam R.S."/>
            <person name="Squire G.R."/>
            <person name="Poole P.S."/>
            <person name="Young P.W."/>
            <person name="Iannetta P.M."/>
            <person name="James E.K."/>
        </authorList>
    </citation>
    <scope>NUCLEOTIDE SEQUENCE [LARGE SCALE GENOMIC DNA]</scope>
    <source>
        <strain evidence="5 6">JHI1118</strain>
    </source>
</reference>
<dbReference type="PROSITE" id="PS50949">
    <property type="entry name" value="HTH_GNTR"/>
    <property type="match status" value="1"/>
</dbReference>
<dbReference type="InterPro" id="IPR036390">
    <property type="entry name" value="WH_DNA-bd_sf"/>
</dbReference>
<dbReference type="CDD" id="cd07377">
    <property type="entry name" value="WHTH_GntR"/>
    <property type="match status" value="1"/>
</dbReference>
<dbReference type="InterPro" id="IPR036388">
    <property type="entry name" value="WH-like_DNA-bd_sf"/>
</dbReference>
<dbReference type="SMART" id="SM00895">
    <property type="entry name" value="FCD"/>
    <property type="match status" value="1"/>
</dbReference>
<comment type="caution">
    <text evidence="5">The sequence shown here is derived from an EMBL/GenBank/DDBJ whole genome shotgun (WGS) entry which is preliminary data.</text>
</comment>
<feature type="domain" description="HTH gntR-type" evidence="4">
    <location>
        <begin position="5"/>
        <end position="72"/>
    </location>
</feature>
<dbReference type="InterPro" id="IPR011711">
    <property type="entry name" value="GntR_C"/>
</dbReference>
<accession>A0A6L9UA56</accession>
<evidence type="ECO:0000313" key="6">
    <source>
        <dbReference type="Proteomes" id="UP000483035"/>
    </source>
</evidence>
<organism evidence="5 6">
    <name type="scientific">Rhizobium lusitanum</name>
    <dbReference type="NCBI Taxonomy" id="293958"/>
    <lineage>
        <taxon>Bacteria</taxon>
        <taxon>Pseudomonadati</taxon>
        <taxon>Pseudomonadota</taxon>
        <taxon>Alphaproteobacteria</taxon>
        <taxon>Hyphomicrobiales</taxon>
        <taxon>Rhizobiaceae</taxon>
        <taxon>Rhizobium/Agrobacterium group</taxon>
        <taxon>Rhizobium</taxon>
    </lineage>
</organism>
<dbReference type="SMART" id="SM00345">
    <property type="entry name" value="HTH_GNTR"/>
    <property type="match status" value="1"/>
</dbReference>
<keyword evidence="1" id="KW-0805">Transcription regulation</keyword>
<sequence>MEKKPSRANFVYNALREAILEQALKPGTKLAEDIIAEQFEVSRTSVRAALQQLRGDGLVDIEANKGASVAAPSAEEARDIFSLRRMLEAEVVRRLAGQLSKKECDRLRAHVRSEQQAKSSNSSLSIRLTGEFHILLAELTGSPSLTRFVREVVSRCSLILARFARNHSTECAVDEHERIITALMSGDGKAAEELLLHHLDSVAERADLREVPSDSNMVDILKHYALRRSS</sequence>
<keyword evidence="2" id="KW-0238">DNA-binding</keyword>
<dbReference type="Pfam" id="PF07729">
    <property type="entry name" value="FCD"/>
    <property type="match status" value="1"/>
</dbReference>
<dbReference type="Pfam" id="PF00392">
    <property type="entry name" value="GntR"/>
    <property type="match status" value="1"/>
</dbReference>
<dbReference type="SUPFAM" id="SSF46785">
    <property type="entry name" value="Winged helix' DNA-binding domain"/>
    <property type="match status" value="1"/>
</dbReference>
<dbReference type="PRINTS" id="PR00035">
    <property type="entry name" value="HTHGNTR"/>
</dbReference>
<dbReference type="AlphaFoldDB" id="A0A6L9UA56"/>
<name>A0A6L9UA56_9HYPH</name>
<proteinExistence type="predicted"/>
<dbReference type="RefSeq" id="WP_163989226.1">
    <property type="nucleotide sequence ID" value="NZ_WUEY01000010.1"/>
</dbReference>
<evidence type="ECO:0000256" key="3">
    <source>
        <dbReference type="ARBA" id="ARBA00023163"/>
    </source>
</evidence>
<protein>
    <submittedName>
        <fullName evidence="5">FCD domain-containing protein</fullName>
    </submittedName>
</protein>
<evidence type="ECO:0000313" key="5">
    <source>
        <dbReference type="EMBL" id="NEI72181.1"/>
    </source>
</evidence>